<dbReference type="InterPro" id="IPR047976">
    <property type="entry name" value="Anti_VapB2-like"/>
</dbReference>
<dbReference type="EMBL" id="AP021876">
    <property type="protein sequence ID" value="BBO81324.1"/>
    <property type="molecule type" value="Genomic_DNA"/>
</dbReference>
<dbReference type="InterPro" id="IPR051734">
    <property type="entry name" value="VapB_TA_antitoxins"/>
</dbReference>
<keyword evidence="2" id="KW-0238">DNA-binding</keyword>
<dbReference type="SMART" id="SM00966">
    <property type="entry name" value="SpoVT_AbrB"/>
    <property type="match status" value="1"/>
</dbReference>
<feature type="domain" description="SpoVT-AbrB" evidence="3">
    <location>
        <begin position="4"/>
        <end position="44"/>
    </location>
</feature>
<dbReference type="PROSITE" id="PS51740">
    <property type="entry name" value="SPOVT_ABRB"/>
    <property type="match status" value="1"/>
</dbReference>
<evidence type="ECO:0000256" key="2">
    <source>
        <dbReference type="PROSITE-ProRule" id="PRU01076"/>
    </source>
</evidence>
<gene>
    <name evidence="4" type="ORF">DSCO28_18900</name>
</gene>
<dbReference type="RefSeq" id="WP_155322061.1">
    <property type="nucleotide sequence ID" value="NZ_AP021876.1"/>
</dbReference>
<dbReference type="PANTHER" id="PTHR37550:SF3">
    <property type="entry name" value="ANTITOXIN VAPB1"/>
    <property type="match status" value="1"/>
</dbReference>
<dbReference type="GO" id="GO:0003677">
    <property type="term" value="F:DNA binding"/>
    <property type="evidence" value="ECO:0007669"/>
    <property type="project" value="UniProtKB-UniRule"/>
</dbReference>
<evidence type="ECO:0000259" key="3">
    <source>
        <dbReference type="PROSITE" id="PS51740"/>
    </source>
</evidence>
<dbReference type="Gene3D" id="2.10.260.10">
    <property type="match status" value="1"/>
</dbReference>
<dbReference type="Proteomes" id="UP000425960">
    <property type="component" value="Chromosome"/>
</dbReference>
<protein>
    <submittedName>
        <fullName evidence="4">Antitoxin</fullName>
    </submittedName>
</protein>
<sequence length="76" mass="8922">METAKIFKSGNSQAVRLPKAFRFDVTEVQIFRRGDEVVLKRKPQNLSRVFELLTEMSDDFMEEGRCQPSMQEREPI</sequence>
<dbReference type="PANTHER" id="PTHR37550">
    <property type="entry name" value="ANTITOXIN VAPB1"/>
    <property type="match status" value="1"/>
</dbReference>
<proteinExistence type="inferred from homology"/>
<evidence type="ECO:0000256" key="1">
    <source>
        <dbReference type="ARBA" id="ARBA00007924"/>
    </source>
</evidence>
<organism evidence="4 5">
    <name type="scientific">Desulfosarcina ovata subsp. sediminis</name>
    <dbReference type="NCBI Taxonomy" id="885957"/>
    <lineage>
        <taxon>Bacteria</taxon>
        <taxon>Pseudomonadati</taxon>
        <taxon>Thermodesulfobacteriota</taxon>
        <taxon>Desulfobacteria</taxon>
        <taxon>Desulfobacterales</taxon>
        <taxon>Desulfosarcinaceae</taxon>
        <taxon>Desulfosarcina</taxon>
    </lineage>
</organism>
<name>A0A5K7ZIV6_9BACT</name>
<dbReference type="KEGG" id="dov:DSCO28_18900"/>
<evidence type="ECO:0000313" key="4">
    <source>
        <dbReference type="EMBL" id="BBO81324.1"/>
    </source>
</evidence>
<comment type="similarity">
    <text evidence="1">Belongs to the VapB family.</text>
</comment>
<evidence type="ECO:0000313" key="5">
    <source>
        <dbReference type="Proteomes" id="UP000425960"/>
    </source>
</evidence>
<dbReference type="InterPro" id="IPR007159">
    <property type="entry name" value="SpoVT-AbrB_dom"/>
</dbReference>
<dbReference type="InterPro" id="IPR037914">
    <property type="entry name" value="SpoVT-AbrB_sf"/>
</dbReference>
<reference evidence="4 5" key="1">
    <citation type="submission" date="2019-11" db="EMBL/GenBank/DDBJ databases">
        <title>Comparative genomics of hydrocarbon-degrading Desulfosarcina strains.</title>
        <authorList>
            <person name="Watanabe M."/>
            <person name="Kojima H."/>
            <person name="Fukui M."/>
        </authorList>
    </citation>
    <scope>NUCLEOTIDE SEQUENCE [LARGE SCALE GENOMIC DNA]</scope>
    <source>
        <strain evidence="4 5">28bB2T</strain>
    </source>
</reference>
<dbReference type="NCBIfam" id="NF040493">
    <property type="entry name" value="TA_anti_VapB"/>
    <property type="match status" value="1"/>
</dbReference>
<accession>A0A5K7ZIV6</accession>
<dbReference type="AlphaFoldDB" id="A0A5K7ZIV6"/>
<dbReference type="SUPFAM" id="SSF89447">
    <property type="entry name" value="AbrB/MazE/MraZ-like"/>
    <property type="match status" value="1"/>
</dbReference>
<dbReference type="Pfam" id="PF04014">
    <property type="entry name" value="MazE_antitoxin"/>
    <property type="match status" value="1"/>
</dbReference>